<reference evidence="2" key="1">
    <citation type="submission" date="2021-02" db="EMBL/GenBank/DDBJ databases">
        <authorList>
            <person name="Nowell W R."/>
        </authorList>
    </citation>
    <scope>NUCLEOTIDE SEQUENCE</scope>
</reference>
<keyword evidence="3" id="KW-1185">Reference proteome</keyword>
<dbReference type="EMBL" id="CAJNOR010008198">
    <property type="protein sequence ID" value="CAF1629987.1"/>
    <property type="molecule type" value="Genomic_DNA"/>
</dbReference>
<name>A0A816D3V2_ADIRI</name>
<dbReference type="Proteomes" id="UP000663828">
    <property type="component" value="Unassembled WGS sequence"/>
</dbReference>
<evidence type="ECO:0000313" key="3">
    <source>
        <dbReference type="Proteomes" id="UP000663828"/>
    </source>
</evidence>
<accession>A0A816D3V2</accession>
<proteinExistence type="predicted"/>
<dbReference type="AlphaFoldDB" id="A0A816D3V2"/>
<feature type="compositionally biased region" description="Basic residues" evidence="1">
    <location>
        <begin position="30"/>
        <end position="41"/>
    </location>
</feature>
<gene>
    <name evidence="2" type="ORF">XAT740_LOCUS51488</name>
</gene>
<organism evidence="2 3">
    <name type="scientific">Adineta ricciae</name>
    <name type="common">Rotifer</name>
    <dbReference type="NCBI Taxonomy" id="249248"/>
    <lineage>
        <taxon>Eukaryota</taxon>
        <taxon>Metazoa</taxon>
        <taxon>Spiralia</taxon>
        <taxon>Gnathifera</taxon>
        <taxon>Rotifera</taxon>
        <taxon>Eurotatoria</taxon>
        <taxon>Bdelloidea</taxon>
        <taxon>Adinetida</taxon>
        <taxon>Adinetidae</taxon>
        <taxon>Adineta</taxon>
    </lineage>
</organism>
<protein>
    <submittedName>
        <fullName evidence="2">Uncharacterized protein</fullName>
    </submittedName>
</protein>
<feature type="region of interest" description="Disordered" evidence="1">
    <location>
        <begin position="103"/>
        <end position="132"/>
    </location>
</feature>
<feature type="region of interest" description="Disordered" evidence="1">
    <location>
        <begin position="30"/>
        <end position="60"/>
    </location>
</feature>
<evidence type="ECO:0000313" key="2">
    <source>
        <dbReference type="EMBL" id="CAF1629987.1"/>
    </source>
</evidence>
<sequence length="155" mass="18221">MKQMNSEDRYRTEKAIINALLKISEIIKKSTRMSRQSKRTTARGDGEHNHNQVHHITIPPTTSTLDSYISEFSQRPTNYNRAPIIIWDPRSYQKRLYSIPKRQSRHHVSYSLGSKRSSRRHEEKRKSSNLKKNRRANCYCQTSSDLGYLYSTSNC</sequence>
<comment type="caution">
    <text evidence="2">The sequence shown here is derived from an EMBL/GenBank/DDBJ whole genome shotgun (WGS) entry which is preliminary data.</text>
</comment>
<evidence type="ECO:0000256" key="1">
    <source>
        <dbReference type="SAM" id="MobiDB-lite"/>
    </source>
</evidence>